<dbReference type="Pfam" id="PF07534">
    <property type="entry name" value="TLD"/>
    <property type="match status" value="1"/>
</dbReference>
<sequence length="249" mass="27951">MNQGLSQLTGVTIVNYGTINMCMPPTLQVPYTINKPLPKPKPIEDAPEGGVKRKKPISKKDHAQHVVETKDIIEKNKETLQKWTGKSEFSLIYDSDVDGLNAYGINRCVCEKRNVMIIVITYNKYVFGSFTSLPIPTSQKQDEWVKDDKKHFAFTLVNPSKTEPMKFDHVPTVKDSLVISPSNSKKWVVAVLAFFGIKQDDSSYIAAEFTDTYQVPTGITSDLFVGSHHPDTFPVTKVVALKWSNKKAK</sequence>
<dbReference type="GeneID" id="14891086"/>
<gene>
    <name evidence="3" type="ORF">EIN_381550</name>
</gene>
<evidence type="ECO:0000313" key="4">
    <source>
        <dbReference type="Proteomes" id="UP000014680"/>
    </source>
</evidence>
<reference evidence="3 4" key="1">
    <citation type="submission" date="2012-10" db="EMBL/GenBank/DDBJ databases">
        <authorList>
            <person name="Zafar N."/>
            <person name="Inman J."/>
            <person name="Hall N."/>
            <person name="Lorenzi H."/>
            <person name="Caler E."/>
        </authorList>
    </citation>
    <scope>NUCLEOTIDE SEQUENCE [LARGE SCALE GENOMIC DNA]</scope>
    <source>
        <strain evidence="3 4">IP1</strain>
    </source>
</reference>
<feature type="domain" description="TLDc" evidence="2">
    <location>
        <begin position="69"/>
        <end position="159"/>
    </location>
</feature>
<protein>
    <recommendedName>
        <fullName evidence="2">TLDc domain-containing protein</fullName>
    </recommendedName>
</protein>
<dbReference type="OrthoDB" id="26679at2759"/>
<evidence type="ECO:0000256" key="1">
    <source>
        <dbReference type="SAM" id="MobiDB-lite"/>
    </source>
</evidence>
<dbReference type="InterPro" id="IPR006571">
    <property type="entry name" value="TLDc_dom"/>
</dbReference>
<evidence type="ECO:0000259" key="2">
    <source>
        <dbReference type="Pfam" id="PF07534"/>
    </source>
</evidence>
<dbReference type="Proteomes" id="UP000014680">
    <property type="component" value="Unassembled WGS sequence"/>
</dbReference>
<organism evidence="3 4">
    <name type="scientific">Entamoeba invadens IP1</name>
    <dbReference type="NCBI Taxonomy" id="370355"/>
    <lineage>
        <taxon>Eukaryota</taxon>
        <taxon>Amoebozoa</taxon>
        <taxon>Evosea</taxon>
        <taxon>Archamoebae</taxon>
        <taxon>Mastigamoebida</taxon>
        <taxon>Entamoebidae</taxon>
        <taxon>Entamoeba</taxon>
    </lineage>
</organism>
<proteinExistence type="predicted"/>
<dbReference type="VEuPathDB" id="AmoebaDB:EIN_381550"/>
<dbReference type="KEGG" id="eiv:EIN_381550"/>
<feature type="region of interest" description="Disordered" evidence="1">
    <location>
        <begin position="38"/>
        <end position="62"/>
    </location>
</feature>
<dbReference type="OMA" id="KKWVIAT"/>
<accession>A0A0A1UAT3</accession>
<evidence type="ECO:0000313" key="3">
    <source>
        <dbReference type="EMBL" id="ELP92188.1"/>
    </source>
</evidence>
<dbReference type="RefSeq" id="XP_004258959.1">
    <property type="nucleotide sequence ID" value="XM_004258911.1"/>
</dbReference>
<dbReference type="EMBL" id="KB206395">
    <property type="protein sequence ID" value="ELP92188.1"/>
    <property type="molecule type" value="Genomic_DNA"/>
</dbReference>
<dbReference type="AlphaFoldDB" id="A0A0A1UAT3"/>
<keyword evidence="4" id="KW-1185">Reference proteome</keyword>
<name>A0A0A1UAT3_ENTIV</name>